<feature type="transmembrane region" description="Helical" evidence="1">
    <location>
        <begin position="37"/>
        <end position="55"/>
    </location>
</feature>
<name>A0A1M5UJJ7_9FLAO</name>
<proteinExistence type="predicted"/>
<keyword evidence="1" id="KW-1133">Transmembrane helix</keyword>
<organism evidence="2 3">
    <name type="scientific">Winogradskyella jejuensis</name>
    <dbReference type="NCBI Taxonomy" id="1089305"/>
    <lineage>
        <taxon>Bacteria</taxon>
        <taxon>Pseudomonadati</taxon>
        <taxon>Bacteroidota</taxon>
        <taxon>Flavobacteriia</taxon>
        <taxon>Flavobacteriales</taxon>
        <taxon>Flavobacteriaceae</taxon>
        <taxon>Winogradskyella</taxon>
    </lineage>
</organism>
<evidence type="ECO:0000313" key="2">
    <source>
        <dbReference type="EMBL" id="SHH63214.1"/>
    </source>
</evidence>
<dbReference type="RefSeq" id="WP_073086927.1">
    <property type="nucleotide sequence ID" value="NZ_FQWS01000002.1"/>
</dbReference>
<reference evidence="3" key="1">
    <citation type="submission" date="2016-11" db="EMBL/GenBank/DDBJ databases">
        <authorList>
            <person name="Varghese N."/>
            <person name="Submissions S."/>
        </authorList>
    </citation>
    <scope>NUCLEOTIDE SEQUENCE [LARGE SCALE GENOMIC DNA]</scope>
    <source>
        <strain evidence="3">DSM 25330</strain>
    </source>
</reference>
<keyword evidence="1" id="KW-0472">Membrane</keyword>
<sequence length="76" mass="8752">MKRLQFNALASDIFITIYVIVTLFLRFKLESQTATGAIESVIMGLCFVVLLWALIKLKVLNPNWFGLFKTREKLSK</sequence>
<evidence type="ECO:0000313" key="3">
    <source>
        <dbReference type="Proteomes" id="UP000184522"/>
    </source>
</evidence>
<keyword evidence="3" id="KW-1185">Reference proteome</keyword>
<dbReference type="AlphaFoldDB" id="A0A1M5UJJ7"/>
<accession>A0A1M5UJJ7</accession>
<gene>
    <name evidence="2" type="ORF">SAMN05444148_2508</name>
</gene>
<protein>
    <submittedName>
        <fullName evidence="2">Uncharacterized protein</fullName>
    </submittedName>
</protein>
<dbReference type="Proteomes" id="UP000184522">
    <property type="component" value="Unassembled WGS sequence"/>
</dbReference>
<keyword evidence="1" id="KW-0812">Transmembrane</keyword>
<dbReference type="STRING" id="1089305.SAMN05444148_2508"/>
<dbReference type="EMBL" id="FQWS01000002">
    <property type="protein sequence ID" value="SHH63214.1"/>
    <property type="molecule type" value="Genomic_DNA"/>
</dbReference>
<feature type="transmembrane region" description="Helical" evidence="1">
    <location>
        <begin position="6"/>
        <end position="25"/>
    </location>
</feature>
<dbReference type="OrthoDB" id="1190857at2"/>
<evidence type="ECO:0000256" key="1">
    <source>
        <dbReference type="SAM" id="Phobius"/>
    </source>
</evidence>